<feature type="signal peptide" evidence="1">
    <location>
        <begin position="1"/>
        <end position="20"/>
    </location>
</feature>
<dbReference type="AlphaFoldDB" id="A0A366F0P2"/>
<evidence type="ECO:0000256" key="1">
    <source>
        <dbReference type="SAM" id="SignalP"/>
    </source>
</evidence>
<dbReference type="Proteomes" id="UP000253529">
    <property type="component" value="Unassembled WGS sequence"/>
</dbReference>
<feature type="chain" id="PRO_5016703579" evidence="1">
    <location>
        <begin position="21"/>
        <end position="138"/>
    </location>
</feature>
<evidence type="ECO:0000313" key="3">
    <source>
        <dbReference type="EMBL" id="RBP08228.1"/>
    </source>
</evidence>
<comment type="caution">
    <text evidence="3">The sequence shown here is derived from an EMBL/GenBank/DDBJ whole genome shotgun (WGS) entry which is preliminary data.</text>
</comment>
<keyword evidence="4" id="KW-1185">Reference proteome</keyword>
<evidence type="ECO:0000313" key="4">
    <source>
        <dbReference type="Proteomes" id="UP000253529"/>
    </source>
</evidence>
<sequence length="138" mass="14796">MRLVFIAAALSILGAAAAPAAETARPSQTACDTARLGARDLAECLRGAAEKAERDLRTTVEAAFKSIDQRQGLMSSQKGRWRRSLTEAQSLWAGWRDSECQDVAPFEAGMAAKGGDPRLACIIDADDARTASLRARYP</sequence>
<gene>
    <name evidence="3" type="ORF">DFR50_12673</name>
</gene>
<dbReference type="EMBL" id="QNRK01000026">
    <property type="protein sequence ID" value="RBP08228.1"/>
    <property type="molecule type" value="Genomic_DNA"/>
</dbReference>
<evidence type="ECO:0000259" key="2">
    <source>
        <dbReference type="Pfam" id="PF07007"/>
    </source>
</evidence>
<protein>
    <submittedName>
        <fullName evidence="3">Uncharacterized protein DUF1311</fullName>
    </submittedName>
</protein>
<dbReference type="Gene3D" id="1.20.1270.180">
    <property type="match status" value="1"/>
</dbReference>
<name>A0A366F0P2_9HYPH</name>
<dbReference type="RefSeq" id="WP_170153316.1">
    <property type="nucleotide sequence ID" value="NZ_QNRK01000026.1"/>
</dbReference>
<feature type="domain" description="Lysozyme inhibitor LprI-like N-terminal" evidence="2">
    <location>
        <begin position="38"/>
        <end position="133"/>
    </location>
</feature>
<reference evidence="3 4" key="1">
    <citation type="submission" date="2018-06" db="EMBL/GenBank/DDBJ databases">
        <title>Genomic Encyclopedia of Type Strains, Phase IV (KMG-IV): sequencing the most valuable type-strain genomes for metagenomic binning, comparative biology and taxonomic classification.</title>
        <authorList>
            <person name="Goeker M."/>
        </authorList>
    </citation>
    <scope>NUCLEOTIDE SEQUENCE [LARGE SCALE GENOMIC DNA]</scope>
    <source>
        <strain evidence="3 4">DSM 24875</strain>
    </source>
</reference>
<keyword evidence="1" id="KW-0732">Signal</keyword>
<dbReference type="InterPro" id="IPR009739">
    <property type="entry name" value="LprI-like_N"/>
</dbReference>
<accession>A0A366F0P2</accession>
<proteinExistence type="predicted"/>
<organism evidence="3 4">
    <name type="scientific">Roseiarcus fermentans</name>
    <dbReference type="NCBI Taxonomy" id="1473586"/>
    <lineage>
        <taxon>Bacteria</taxon>
        <taxon>Pseudomonadati</taxon>
        <taxon>Pseudomonadota</taxon>
        <taxon>Alphaproteobacteria</taxon>
        <taxon>Hyphomicrobiales</taxon>
        <taxon>Roseiarcaceae</taxon>
        <taxon>Roseiarcus</taxon>
    </lineage>
</organism>
<dbReference type="Pfam" id="PF07007">
    <property type="entry name" value="LprI"/>
    <property type="match status" value="1"/>
</dbReference>